<reference evidence="1 2" key="1">
    <citation type="submission" date="2019-10" db="EMBL/GenBank/DDBJ databases">
        <title>Corynebacterium sp novel species isolated from the respiratory tract of Marmot.</title>
        <authorList>
            <person name="Zhang G."/>
        </authorList>
    </citation>
    <scope>NUCLEOTIDE SEQUENCE [LARGE SCALE GENOMIC DNA]</scope>
    <source>
        <strain evidence="1 2">336</strain>
    </source>
</reference>
<dbReference type="SUPFAM" id="SSF53474">
    <property type="entry name" value="alpha/beta-Hydrolases"/>
    <property type="match status" value="1"/>
</dbReference>
<dbReference type="Pfam" id="PF00756">
    <property type="entry name" value="Esterase"/>
    <property type="match status" value="1"/>
</dbReference>
<evidence type="ECO:0000313" key="1">
    <source>
        <dbReference type="EMBL" id="KAB3522844.1"/>
    </source>
</evidence>
<evidence type="ECO:0000313" key="2">
    <source>
        <dbReference type="Proteomes" id="UP000436181"/>
    </source>
</evidence>
<protein>
    <submittedName>
        <fullName evidence="1">Enterochelin esterase</fullName>
    </submittedName>
</protein>
<keyword evidence="2" id="KW-1185">Reference proteome</keyword>
<sequence>MASSSHSSSDHQVSVPHGADALIFPDPYRTNVKISSPMSSITIAIPKGTSVTYGFQIGGLVHPDPHNRDGAGPQHSLLHGSNTDRTFWPPRSSSTIANLPGTRLSLDRELFGRRCTARFNERGAQTTAVFLDGDDWIHLHDLNFALDQAVSAKQIPEVNRLFLPAAKDRSEEYTSSACAQALAAELPHLISSKQIILVGQSLSGLAALRAGVIAGKEKLPAIYGVIAQSPAVWWSINQQKDGDALGGPAGGVVVAELAKGLTTSEPSQLPRIILTAGTEEQPMHRHIDATANALIRSGFPTMHHRTLGGHDPAMWRYGVIPALRELLR</sequence>
<dbReference type="EMBL" id="WBZJ01000001">
    <property type="protein sequence ID" value="KAB3522844.1"/>
    <property type="molecule type" value="Genomic_DNA"/>
</dbReference>
<dbReference type="RefSeq" id="WP_151843715.1">
    <property type="nucleotide sequence ID" value="NZ_WBZJ01000001.1"/>
</dbReference>
<organism evidence="1 2">
    <name type="scientific">Corynebacterium zhongnanshanii</name>
    <dbReference type="NCBI Taxonomy" id="2768834"/>
    <lineage>
        <taxon>Bacteria</taxon>
        <taxon>Bacillati</taxon>
        <taxon>Actinomycetota</taxon>
        <taxon>Actinomycetes</taxon>
        <taxon>Mycobacteriales</taxon>
        <taxon>Corynebacteriaceae</taxon>
        <taxon>Corynebacterium</taxon>
    </lineage>
</organism>
<dbReference type="InterPro" id="IPR029058">
    <property type="entry name" value="AB_hydrolase_fold"/>
</dbReference>
<gene>
    <name evidence="1" type="ORF">F8377_01355</name>
</gene>
<proteinExistence type="predicted"/>
<accession>A0ABQ6VEL1</accession>
<dbReference type="Gene3D" id="3.40.50.1820">
    <property type="entry name" value="alpha/beta hydrolase"/>
    <property type="match status" value="1"/>
</dbReference>
<dbReference type="Proteomes" id="UP000436181">
    <property type="component" value="Unassembled WGS sequence"/>
</dbReference>
<dbReference type="InterPro" id="IPR000801">
    <property type="entry name" value="Esterase-like"/>
</dbReference>
<name>A0ABQ6VEL1_9CORY</name>
<comment type="caution">
    <text evidence="1">The sequence shown here is derived from an EMBL/GenBank/DDBJ whole genome shotgun (WGS) entry which is preliminary data.</text>
</comment>